<proteinExistence type="predicted"/>
<evidence type="ECO:0000259" key="2">
    <source>
        <dbReference type="Pfam" id="PF00144"/>
    </source>
</evidence>
<dbReference type="InterPro" id="IPR050491">
    <property type="entry name" value="AmpC-like"/>
</dbReference>
<dbReference type="EC" id="3.-.-.-" evidence="3"/>
<evidence type="ECO:0000313" key="3">
    <source>
        <dbReference type="EMBL" id="MFC4098069.1"/>
    </source>
</evidence>
<feature type="domain" description="Beta-lactamase-related" evidence="2">
    <location>
        <begin position="41"/>
        <end position="378"/>
    </location>
</feature>
<dbReference type="Gene3D" id="3.40.710.10">
    <property type="entry name" value="DD-peptidase/beta-lactamase superfamily"/>
    <property type="match status" value="1"/>
</dbReference>
<name>A0ABV8JUI8_9BACL</name>
<accession>A0ABV8JUI8</accession>
<keyword evidence="3" id="KW-0378">Hydrolase</keyword>
<keyword evidence="1" id="KW-0472">Membrane</keyword>
<dbReference type="Proteomes" id="UP001595715">
    <property type="component" value="Unassembled WGS sequence"/>
</dbReference>
<dbReference type="RefSeq" id="WP_377716444.1">
    <property type="nucleotide sequence ID" value="NZ_JBHSAM010000001.1"/>
</dbReference>
<dbReference type="PANTHER" id="PTHR46825">
    <property type="entry name" value="D-ALANYL-D-ALANINE-CARBOXYPEPTIDASE/ENDOPEPTIDASE AMPH"/>
    <property type="match status" value="1"/>
</dbReference>
<evidence type="ECO:0000256" key="1">
    <source>
        <dbReference type="SAM" id="Phobius"/>
    </source>
</evidence>
<dbReference type="SUPFAM" id="SSF56601">
    <property type="entry name" value="beta-lactamase/transpeptidase-like"/>
    <property type="match status" value="1"/>
</dbReference>
<comment type="caution">
    <text evidence="3">The sequence shown here is derived from an EMBL/GenBank/DDBJ whole genome shotgun (WGS) entry which is preliminary data.</text>
</comment>
<keyword evidence="1" id="KW-1133">Transmembrane helix</keyword>
<keyword evidence="4" id="KW-1185">Reference proteome</keyword>
<evidence type="ECO:0000313" key="4">
    <source>
        <dbReference type="Proteomes" id="UP001595715"/>
    </source>
</evidence>
<dbReference type="InterPro" id="IPR012338">
    <property type="entry name" value="Beta-lactam/transpept-like"/>
</dbReference>
<dbReference type="Pfam" id="PF00144">
    <property type="entry name" value="Beta-lactamase"/>
    <property type="match status" value="1"/>
</dbReference>
<dbReference type="InterPro" id="IPR001466">
    <property type="entry name" value="Beta-lactam-related"/>
</dbReference>
<dbReference type="GO" id="GO:0016787">
    <property type="term" value="F:hydrolase activity"/>
    <property type="evidence" value="ECO:0007669"/>
    <property type="project" value="UniProtKB-KW"/>
</dbReference>
<dbReference type="PANTHER" id="PTHR46825:SF9">
    <property type="entry name" value="BETA-LACTAMASE-RELATED DOMAIN-CONTAINING PROTEIN"/>
    <property type="match status" value="1"/>
</dbReference>
<sequence>MKEKRKKGRVWKIIGLLLGAAALTLGVLMYVHVDFTNPRDLDRFVEAKMNKSGITGASIALIEDNKLARIIHYGMADAEKDKPVTDETMFQIASVSKTVTATAVMQLAEKGSIGLDDDINEYLPFRVAHPKFTDTPITFRMLLTHTSSIDNNWDVYDSLYTLHDGGGDSPLSLETFLSGFLVSGGKWYDEEKNFTNKQPGTTFAYSNIGYGLLGYLVEEISGMPFPAYTQQHIFDPLGMTSTKWLHADLTDPTRLAIPYEAKNKPITPYSFPTYPDGALKTTAADFAKFYLAIMNGGRGEHGSILTASSIAEMFKPQADEGNQALGWSYDVLNSLYLDGVAKGTTLGHSGSDPGVTTITAFNPDTKSGFIAFFNQELDLNLRALNLHALMKRLVAETGM</sequence>
<dbReference type="EMBL" id="JBHSAM010000001">
    <property type="protein sequence ID" value="MFC4098069.1"/>
    <property type="molecule type" value="Genomic_DNA"/>
</dbReference>
<protein>
    <submittedName>
        <fullName evidence="3">Serine hydrolase domain-containing protein</fullName>
        <ecNumber evidence="3">3.-.-.-</ecNumber>
    </submittedName>
</protein>
<organism evidence="3 4">
    <name type="scientific">Paenibacillus xanthanilyticus</name>
    <dbReference type="NCBI Taxonomy" id="1783531"/>
    <lineage>
        <taxon>Bacteria</taxon>
        <taxon>Bacillati</taxon>
        <taxon>Bacillota</taxon>
        <taxon>Bacilli</taxon>
        <taxon>Bacillales</taxon>
        <taxon>Paenibacillaceae</taxon>
        <taxon>Paenibacillus</taxon>
    </lineage>
</organism>
<feature type="transmembrane region" description="Helical" evidence="1">
    <location>
        <begin position="12"/>
        <end position="33"/>
    </location>
</feature>
<reference evidence="4" key="1">
    <citation type="journal article" date="2019" name="Int. J. Syst. Evol. Microbiol.">
        <title>The Global Catalogue of Microorganisms (GCM) 10K type strain sequencing project: providing services to taxonomists for standard genome sequencing and annotation.</title>
        <authorList>
            <consortium name="The Broad Institute Genomics Platform"/>
            <consortium name="The Broad Institute Genome Sequencing Center for Infectious Disease"/>
            <person name="Wu L."/>
            <person name="Ma J."/>
        </authorList>
    </citation>
    <scope>NUCLEOTIDE SEQUENCE [LARGE SCALE GENOMIC DNA]</scope>
    <source>
        <strain evidence="4">IBRC-M 10987</strain>
    </source>
</reference>
<keyword evidence="1" id="KW-0812">Transmembrane</keyword>
<gene>
    <name evidence="3" type="ORF">ACFOZ8_00165</name>
</gene>